<evidence type="ECO:0000256" key="4">
    <source>
        <dbReference type="ARBA" id="ARBA00023125"/>
    </source>
</evidence>
<evidence type="ECO:0000313" key="7">
    <source>
        <dbReference type="EMBL" id="KAJ1684390.1"/>
    </source>
</evidence>
<protein>
    <recommendedName>
        <fullName evidence="6">HTH marR-type domain-containing protein</fullName>
    </recommendedName>
</protein>
<evidence type="ECO:0000256" key="5">
    <source>
        <dbReference type="ARBA" id="ARBA00023163"/>
    </source>
</evidence>
<sequence>MNVRHVPWWGNRTHPTTRGDAVTRDPALEDLVCFDLYAASRAMTAYYRPLLAELDLTYPQYLVLVLLAERERPVPVGEVGRELHLDHGTLTPLLRRLEGAGRLSRARSSTDERVVEVAITEGGREAHARFAEIQCRVSEVLGLDEDELGGLQRSLRRLADAVGARG</sequence>
<dbReference type="AlphaFoldDB" id="A0A9Q0BZP3"/>
<dbReference type="EMBL" id="JAMQYH010000029">
    <property type="protein sequence ID" value="KAJ1684390.1"/>
    <property type="molecule type" value="Genomic_DNA"/>
</dbReference>
<evidence type="ECO:0000256" key="2">
    <source>
        <dbReference type="ARBA" id="ARBA00022490"/>
    </source>
</evidence>
<organism evidence="7 8">
    <name type="scientific">Rhynchospora breviuscula</name>
    <dbReference type="NCBI Taxonomy" id="2022672"/>
    <lineage>
        <taxon>Eukaryota</taxon>
        <taxon>Viridiplantae</taxon>
        <taxon>Streptophyta</taxon>
        <taxon>Embryophyta</taxon>
        <taxon>Tracheophyta</taxon>
        <taxon>Spermatophyta</taxon>
        <taxon>Magnoliopsida</taxon>
        <taxon>Liliopsida</taxon>
        <taxon>Poales</taxon>
        <taxon>Cyperaceae</taxon>
        <taxon>Cyperoideae</taxon>
        <taxon>Rhynchosporeae</taxon>
        <taxon>Rhynchospora</taxon>
    </lineage>
</organism>
<dbReference type="GO" id="GO:0006950">
    <property type="term" value="P:response to stress"/>
    <property type="evidence" value="ECO:0007669"/>
    <property type="project" value="TreeGrafter"/>
</dbReference>
<evidence type="ECO:0000256" key="3">
    <source>
        <dbReference type="ARBA" id="ARBA00023015"/>
    </source>
</evidence>
<dbReference type="PROSITE" id="PS50995">
    <property type="entry name" value="HTH_MARR_2"/>
    <property type="match status" value="1"/>
</dbReference>
<name>A0A9Q0BZP3_9POAL</name>
<dbReference type="SMART" id="SM00347">
    <property type="entry name" value="HTH_MARR"/>
    <property type="match status" value="1"/>
</dbReference>
<feature type="domain" description="HTH marR-type" evidence="6">
    <location>
        <begin position="29"/>
        <end position="160"/>
    </location>
</feature>
<dbReference type="InterPro" id="IPR036388">
    <property type="entry name" value="WH-like_DNA-bd_sf"/>
</dbReference>
<dbReference type="SUPFAM" id="SSF46785">
    <property type="entry name" value="Winged helix' DNA-binding domain"/>
    <property type="match status" value="1"/>
</dbReference>
<dbReference type="InterPro" id="IPR000835">
    <property type="entry name" value="HTH_MarR-typ"/>
</dbReference>
<keyword evidence="3" id="KW-0805">Transcription regulation</keyword>
<dbReference type="OrthoDB" id="10501378at2759"/>
<reference evidence="7" key="1">
    <citation type="journal article" date="2022" name="Cell">
        <title>Repeat-based holocentromeres influence genome architecture and karyotype evolution.</title>
        <authorList>
            <person name="Hofstatter P.G."/>
            <person name="Thangavel G."/>
            <person name="Lux T."/>
            <person name="Neumann P."/>
            <person name="Vondrak T."/>
            <person name="Novak P."/>
            <person name="Zhang M."/>
            <person name="Costa L."/>
            <person name="Castellani M."/>
            <person name="Scott A."/>
            <person name="Toegelov H."/>
            <person name="Fuchs J."/>
            <person name="Mata-Sucre Y."/>
            <person name="Dias Y."/>
            <person name="Vanzela A.L.L."/>
            <person name="Huettel B."/>
            <person name="Almeida C.C.S."/>
            <person name="Simkova H."/>
            <person name="Souza G."/>
            <person name="Pedrosa-Harand A."/>
            <person name="Macas J."/>
            <person name="Mayer K.F.X."/>
            <person name="Houben A."/>
            <person name="Marques A."/>
        </authorList>
    </citation>
    <scope>NUCLEOTIDE SEQUENCE</scope>
    <source>
        <strain evidence="7">RhyBre1mFocal</strain>
    </source>
</reference>
<keyword evidence="4" id="KW-0238">DNA-binding</keyword>
<comment type="caution">
    <text evidence="7">The sequence shown here is derived from an EMBL/GenBank/DDBJ whole genome shotgun (WGS) entry which is preliminary data.</text>
</comment>
<dbReference type="GO" id="GO:0003700">
    <property type="term" value="F:DNA-binding transcription factor activity"/>
    <property type="evidence" value="ECO:0007669"/>
    <property type="project" value="InterPro"/>
</dbReference>
<keyword evidence="8" id="KW-1185">Reference proteome</keyword>
<dbReference type="PANTHER" id="PTHR33164:SF5">
    <property type="entry name" value="ORGANIC HYDROPEROXIDE RESISTANCE TRANSCRIPTIONAL REGULATOR"/>
    <property type="match status" value="1"/>
</dbReference>
<dbReference type="GO" id="GO:0005737">
    <property type="term" value="C:cytoplasm"/>
    <property type="evidence" value="ECO:0007669"/>
    <property type="project" value="UniProtKB-SubCell"/>
</dbReference>
<evidence type="ECO:0000313" key="8">
    <source>
        <dbReference type="Proteomes" id="UP001151287"/>
    </source>
</evidence>
<dbReference type="InterPro" id="IPR039422">
    <property type="entry name" value="MarR/SlyA-like"/>
</dbReference>
<dbReference type="PANTHER" id="PTHR33164">
    <property type="entry name" value="TRANSCRIPTIONAL REGULATOR, MARR FAMILY"/>
    <property type="match status" value="1"/>
</dbReference>
<evidence type="ECO:0000259" key="6">
    <source>
        <dbReference type="PROSITE" id="PS50995"/>
    </source>
</evidence>
<dbReference type="GO" id="GO:0003677">
    <property type="term" value="F:DNA binding"/>
    <property type="evidence" value="ECO:0007669"/>
    <property type="project" value="UniProtKB-KW"/>
</dbReference>
<dbReference type="InterPro" id="IPR055166">
    <property type="entry name" value="Transc_reg_Sar_Rot_HTH"/>
</dbReference>
<comment type="subcellular location">
    <subcellularLocation>
        <location evidence="1">Cytoplasm</location>
    </subcellularLocation>
</comment>
<keyword evidence="5" id="KW-0804">Transcription</keyword>
<proteinExistence type="predicted"/>
<dbReference type="Proteomes" id="UP001151287">
    <property type="component" value="Unassembled WGS sequence"/>
</dbReference>
<dbReference type="Pfam" id="PF22381">
    <property type="entry name" value="Staph_reg_Sar_Rot"/>
    <property type="match status" value="1"/>
</dbReference>
<accession>A0A9Q0BZP3</accession>
<gene>
    <name evidence="7" type="ORF">LUZ63_020145</name>
</gene>
<dbReference type="Gene3D" id="1.10.10.10">
    <property type="entry name" value="Winged helix-like DNA-binding domain superfamily/Winged helix DNA-binding domain"/>
    <property type="match status" value="1"/>
</dbReference>
<dbReference type="InterPro" id="IPR036390">
    <property type="entry name" value="WH_DNA-bd_sf"/>
</dbReference>
<keyword evidence="2" id="KW-0963">Cytoplasm</keyword>
<evidence type="ECO:0000256" key="1">
    <source>
        <dbReference type="ARBA" id="ARBA00004496"/>
    </source>
</evidence>